<name>A0ABR8D9N7_9NOST</name>
<evidence type="ECO:0000313" key="1">
    <source>
        <dbReference type="EMBL" id="MBD2503920.1"/>
    </source>
</evidence>
<accession>A0ABR8D9N7</accession>
<dbReference type="EMBL" id="JACJSG010000042">
    <property type="protein sequence ID" value="MBD2503920.1"/>
    <property type="molecule type" value="Genomic_DNA"/>
</dbReference>
<comment type="caution">
    <text evidence="1">The sequence shown here is derived from an EMBL/GenBank/DDBJ whole genome shotgun (WGS) entry which is preliminary data.</text>
</comment>
<dbReference type="RefSeq" id="WP_190477180.1">
    <property type="nucleotide sequence ID" value="NZ_JACJSG010000042.1"/>
</dbReference>
<sequence length="99" mass="11605">MLLLIKVPIKENWTEEIQEIIAPVVAYQENHAFKIWHFHNFPISLKNHNNYPLIASLTKTRSGEFILFIKIVDGGEENIGFTQFRNIEVKEVDNFTSIY</sequence>
<reference evidence="1 2" key="1">
    <citation type="journal article" date="2020" name="ISME J.">
        <title>Comparative genomics reveals insights into cyanobacterial evolution and habitat adaptation.</title>
        <authorList>
            <person name="Chen M.Y."/>
            <person name="Teng W.K."/>
            <person name="Zhao L."/>
            <person name="Hu C.X."/>
            <person name="Zhou Y.K."/>
            <person name="Han B.P."/>
            <person name="Song L.R."/>
            <person name="Shu W.S."/>
        </authorList>
    </citation>
    <scope>NUCLEOTIDE SEQUENCE [LARGE SCALE GENOMIC DNA]</scope>
    <source>
        <strain evidence="1 2">FACHB-119</strain>
    </source>
</reference>
<proteinExistence type="predicted"/>
<protein>
    <submittedName>
        <fullName evidence="1">Uncharacterized protein</fullName>
    </submittedName>
</protein>
<evidence type="ECO:0000313" key="2">
    <source>
        <dbReference type="Proteomes" id="UP000661112"/>
    </source>
</evidence>
<organism evidence="1 2">
    <name type="scientific">Anabaena azotica FACHB-119</name>
    <dbReference type="NCBI Taxonomy" id="947527"/>
    <lineage>
        <taxon>Bacteria</taxon>
        <taxon>Bacillati</taxon>
        <taxon>Cyanobacteriota</taxon>
        <taxon>Cyanophyceae</taxon>
        <taxon>Nostocales</taxon>
        <taxon>Nostocaceae</taxon>
        <taxon>Anabaena</taxon>
        <taxon>Anabaena azotica</taxon>
    </lineage>
</organism>
<dbReference type="Proteomes" id="UP000661112">
    <property type="component" value="Unassembled WGS sequence"/>
</dbReference>
<keyword evidence="2" id="KW-1185">Reference proteome</keyword>
<gene>
    <name evidence="1" type="ORF">H6G83_25490</name>
</gene>